<reference evidence="2" key="2">
    <citation type="submission" date="2013-11" db="EMBL/GenBank/DDBJ databases">
        <title>The Genome Sequence of Phytophthora parasitica CJ02B3.</title>
        <authorList>
            <consortium name="The Broad Institute Genomics Platform"/>
            <person name="Russ C."/>
            <person name="Tyler B."/>
            <person name="Panabieres F."/>
            <person name="Shan W."/>
            <person name="Tripathy S."/>
            <person name="Grunwald N."/>
            <person name="Machado M."/>
            <person name="Johnson C.S."/>
            <person name="Arredondo F."/>
            <person name="Hong C."/>
            <person name="Coffey M."/>
            <person name="Young S.K."/>
            <person name="Zeng Q."/>
            <person name="Gargeya S."/>
            <person name="Fitzgerald M."/>
            <person name="Abouelleil A."/>
            <person name="Alvarado L."/>
            <person name="Chapman S.B."/>
            <person name="Gainer-Dewar J."/>
            <person name="Goldberg J."/>
            <person name="Griggs A."/>
            <person name="Gujja S."/>
            <person name="Hansen M."/>
            <person name="Howarth C."/>
            <person name="Imamovic A."/>
            <person name="Ireland A."/>
            <person name="Larimer J."/>
            <person name="McCowan C."/>
            <person name="Murphy C."/>
            <person name="Pearson M."/>
            <person name="Poon T.W."/>
            <person name="Priest M."/>
            <person name="Roberts A."/>
            <person name="Saif S."/>
            <person name="Shea T."/>
            <person name="Sykes S."/>
            <person name="Wortman J."/>
            <person name="Nusbaum C."/>
            <person name="Birren B."/>
        </authorList>
    </citation>
    <scope>NUCLEOTIDE SEQUENCE [LARGE SCALE GENOMIC DNA]</scope>
    <source>
        <strain evidence="2">CJ02B3</strain>
    </source>
</reference>
<dbReference type="AlphaFoldDB" id="W2KDF1"/>
<dbReference type="EMBL" id="KI682224">
    <property type="protein sequence ID" value="ETL82440.1"/>
    <property type="molecule type" value="Genomic_DNA"/>
</dbReference>
<name>W2KDF1_PHYNI</name>
<dbReference type="EMBL" id="KI688732">
    <property type="protein sequence ID" value="ETK75779.1"/>
    <property type="molecule type" value="Genomic_DNA"/>
</dbReference>
<reference evidence="3" key="3">
    <citation type="submission" date="2013-11" db="EMBL/GenBank/DDBJ databases">
        <title>The Genome Sequence of Phytophthora parasitica CJ05E6.</title>
        <authorList>
            <consortium name="The Broad Institute Genomics Platform"/>
            <person name="Russ C."/>
            <person name="Tyler B."/>
            <person name="Panabieres F."/>
            <person name="Shan W."/>
            <person name="Tripathy S."/>
            <person name="Grunwald N."/>
            <person name="Machado M."/>
            <person name="Johnson C.S."/>
            <person name="Arredondo F."/>
            <person name="Hong C."/>
            <person name="Coffey M."/>
            <person name="Young S.K."/>
            <person name="Zeng Q."/>
            <person name="Gargeya S."/>
            <person name="Fitzgerald M."/>
            <person name="Abouelleil A."/>
            <person name="Alvarado L."/>
            <person name="Chapman S.B."/>
            <person name="Gainer-Dewar J."/>
            <person name="Goldberg J."/>
            <person name="Griggs A."/>
            <person name="Gujja S."/>
            <person name="Hansen M."/>
            <person name="Howarth C."/>
            <person name="Imamovic A."/>
            <person name="Ireland A."/>
            <person name="Larimer J."/>
            <person name="McCowan C."/>
            <person name="Murphy C."/>
            <person name="Pearson M."/>
            <person name="Poon T.W."/>
            <person name="Priest M."/>
            <person name="Roberts A."/>
            <person name="Saif S."/>
            <person name="Shea T."/>
            <person name="Sykes S."/>
            <person name="Wortman J."/>
            <person name="Nusbaum C."/>
            <person name="Birren B."/>
        </authorList>
    </citation>
    <scope>NUCLEOTIDE SEQUENCE [LARGE SCALE GENOMIC DNA]</scope>
    <source>
        <strain evidence="3">CJ05E6</strain>
    </source>
</reference>
<organism evidence="4">
    <name type="scientific">Phytophthora nicotianae</name>
    <name type="common">Potato buckeye rot agent</name>
    <name type="synonym">Phytophthora parasitica</name>
    <dbReference type="NCBI Taxonomy" id="4792"/>
    <lineage>
        <taxon>Eukaryota</taxon>
        <taxon>Sar</taxon>
        <taxon>Stramenopiles</taxon>
        <taxon>Oomycota</taxon>
        <taxon>Peronosporomycetes</taxon>
        <taxon>Peronosporales</taxon>
        <taxon>Peronosporaceae</taxon>
        <taxon>Phytophthora</taxon>
    </lineage>
</organism>
<protein>
    <submittedName>
        <fullName evidence="4">Uncharacterized protein</fullName>
    </submittedName>
</protein>
<dbReference type="Proteomes" id="UP000054423">
    <property type="component" value="Unassembled WGS sequence"/>
</dbReference>
<evidence type="ECO:0000313" key="3">
    <source>
        <dbReference type="EMBL" id="ETL29217.1"/>
    </source>
</evidence>
<evidence type="ECO:0000313" key="4">
    <source>
        <dbReference type="EMBL" id="ETL82440.1"/>
    </source>
</evidence>
<feature type="compositionally biased region" description="Polar residues" evidence="1">
    <location>
        <begin position="1"/>
        <end position="10"/>
    </location>
</feature>
<reference evidence="4" key="1">
    <citation type="submission" date="2013-11" db="EMBL/GenBank/DDBJ databases">
        <title>The Genome Sequence of Phytophthora parasitica CHvinca01.</title>
        <authorList>
            <consortium name="The Broad Institute Genomics Platform"/>
            <person name="Russ C."/>
            <person name="Tyler B."/>
            <person name="Panabieres F."/>
            <person name="Shan W."/>
            <person name="Tripathy S."/>
            <person name="Grunwald N."/>
            <person name="Machado M."/>
            <person name="Johnson C.S."/>
            <person name="Arredondo F."/>
            <person name="Hong C."/>
            <person name="Coffey M."/>
            <person name="Young S.K."/>
            <person name="Zeng Q."/>
            <person name="Gargeya S."/>
            <person name="Fitzgerald M."/>
            <person name="Abouelleil A."/>
            <person name="Alvarado L."/>
            <person name="Chapman S.B."/>
            <person name="Gainer-Dewar J."/>
            <person name="Goldberg J."/>
            <person name="Griggs A."/>
            <person name="Gujja S."/>
            <person name="Hansen M."/>
            <person name="Howarth C."/>
            <person name="Imamovic A."/>
            <person name="Ireland A."/>
            <person name="Larimer J."/>
            <person name="McCowan C."/>
            <person name="Murphy C."/>
            <person name="Pearson M."/>
            <person name="Poon T.W."/>
            <person name="Priest M."/>
            <person name="Roberts A."/>
            <person name="Saif S."/>
            <person name="Shea T."/>
            <person name="Sykes S."/>
            <person name="Wortman J."/>
            <person name="Nusbaum C."/>
            <person name="Birren B."/>
        </authorList>
    </citation>
    <scope>NUCLEOTIDE SEQUENCE [LARGE SCALE GENOMIC DNA]</scope>
    <source>
        <strain evidence="4">CHvinca01</strain>
    </source>
</reference>
<feature type="non-terminal residue" evidence="4">
    <location>
        <position position="1"/>
    </location>
</feature>
<dbReference type="EMBL" id="KI675523">
    <property type="protein sequence ID" value="ETL29217.1"/>
    <property type="molecule type" value="Genomic_DNA"/>
</dbReference>
<sequence length="57" mass="5724">LVSWQQTSKEVAQEVNGAGDAAGDDAAPEVTDLTIVVVGAVAFEEDDGGNSSTISMA</sequence>
<accession>W2KDF1</accession>
<evidence type="ECO:0000256" key="1">
    <source>
        <dbReference type="SAM" id="MobiDB-lite"/>
    </source>
</evidence>
<proteinExistence type="predicted"/>
<feature type="region of interest" description="Disordered" evidence="1">
    <location>
        <begin position="1"/>
        <end position="26"/>
    </location>
</feature>
<evidence type="ECO:0000313" key="2">
    <source>
        <dbReference type="EMBL" id="ETK75779.1"/>
    </source>
</evidence>
<dbReference type="Proteomes" id="UP000053236">
    <property type="component" value="Unassembled WGS sequence"/>
</dbReference>
<gene>
    <name evidence="2" type="ORF">L915_17659</name>
    <name evidence="3" type="ORF">L916_17552</name>
    <name evidence="4" type="ORF">L917_17393</name>
</gene>
<dbReference type="Proteomes" id="UP000053864">
    <property type="component" value="Unassembled WGS sequence"/>
</dbReference>